<proteinExistence type="predicted"/>
<reference evidence="2" key="1">
    <citation type="journal article" date="2019" name="Plant Biotechnol. J.">
        <title>Genome sequencing of the Australian wild diploid species Gossypium australe highlights disease resistance and delayed gland morphogenesis.</title>
        <authorList>
            <person name="Cai Y."/>
            <person name="Cai X."/>
            <person name="Wang Q."/>
            <person name="Wang P."/>
            <person name="Zhang Y."/>
            <person name="Cai C."/>
            <person name="Xu Y."/>
            <person name="Wang K."/>
            <person name="Zhou Z."/>
            <person name="Wang C."/>
            <person name="Geng S."/>
            <person name="Li B."/>
            <person name="Dong Q."/>
            <person name="Hou Y."/>
            <person name="Wang H."/>
            <person name="Ai P."/>
            <person name="Liu Z."/>
            <person name="Yi F."/>
            <person name="Sun M."/>
            <person name="An G."/>
            <person name="Cheng J."/>
            <person name="Zhang Y."/>
            <person name="Shi Q."/>
            <person name="Xie Y."/>
            <person name="Shi X."/>
            <person name="Chang Y."/>
            <person name="Huang F."/>
            <person name="Chen Y."/>
            <person name="Hong S."/>
            <person name="Mi L."/>
            <person name="Sun Q."/>
            <person name="Zhang L."/>
            <person name="Zhou B."/>
            <person name="Peng R."/>
            <person name="Zhang X."/>
            <person name="Liu F."/>
        </authorList>
    </citation>
    <scope>NUCLEOTIDE SEQUENCE [LARGE SCALE GENOMIC DNA]</scope>
    <source>
        <strain evidence="2">cv. PA1801</strain>
    </source>
</reference>
<evidence type="ECO:0000313" key="1">
    <source>
        <dbReference type="EMBL" id="KAA3488319.1"/>
    </source>
</evidence>
<organism evidence="1 2">
    <name type="scientific">Gossypium australe</name>
    <dbReference type="NCBI Taxonomy" id="47621"/>
    <lineage>
        <taxon>Eukaryota</taxon>
        <taxon>Viridiplantae</taxon>
        <taxon>Streptophyta</taxon>
        <taxon>Embryophyta</taxon>
        <taxon>Tracheophyta</taxon>
        <taxon>Spermatophyta</taxon>
        <taxon>Magnoliopsida</taxon>
        <taxon>eudicotyledons</taxon>
        <taxon>Gunneridae</taxon>
        <taxon>Pentapetalae</taxon>
        <taxon>rosids</taxon>
        <taxon>malvids</taxon>
        <taxon>Malvales</taxon>
        <taxon>Malvaceae</taxon>
        <taxon>Malvoideae</taxon>
        <taxon>Gossypium</taxon>
    </lineage>
</organism>
<evidence type="ECO:0000313" key="2">
    <source>
        <dbReference type="Proteomes" id="UP000325315"/>
    </source>
</evidence>
<accession>A0A5B6X248</accession>
<gene>
    <name evidence="1" type="ORF">EPI10_032088</name>
</gene>
<sequence>MNLLGEIEGNKLARDLSVHNVNKPDCQHRGKKKFGECQVKEGSCLKCGLFDHFLRDCLDISTKIKLKMFDQGMRLLKKLSTENPGLKLFG</sequence>
<name>A0A5B6X248_9ROSI</name>
<dbReference type="EMBL" id="SMMG02000001">
    <property type="protein sequence ID" value="KAA3488319.1"/>
    <property type="molecule type" value="Genomic_DNA"/>
</dbReference>
<dbReference type="Proteomes" id="UP000325315">
    <property type="component" value="Unassembled WGS sequence"/>
</dbReference>
<keyword evidence="2" id="KW-1185">Reference proteome</keyword>
<dbReference type="AlphaFoldDB" id="A0A5B6X248"/>
<protein>
    <submittedName>
        <fullName evidence="1">Gag-Pol polyprotein</fullName>
    </submittedName>
</protein>
<comment type="caution">
    <text evidence="1">The sequence shown here is derived from an EMBL/GenBank/DDBJ whole genome shotgun (WGS) entry which is preliminary data.</text>
</comment>